<evidence type="ECO:0000313" key="2">
    <source>
        <dbReference type="Proteomes" id="UP000838756"/>
    </source>
</evidence>
<proteinExistence type="predicted"/>
<organism evidence="1 2">
    <name type="scientific">Pararge aegeria aegeria</name>
    <dbReference type="NCBI Taxonomy" id="348720"/>
    <lineage>
        <taxon>Eukaryota</taxon>
        <taxon>Metazoa</taxon>
        <taxon>Ecdysozoa</taxon>
        <taxon>Arthropoda</taxon>
        <taxon>Hexapoda</taxon>
        <taxon>Insecta</taxon>
        <taxon>Pterygota</taxon>
        <taxon>Neoptera</taxon>
        <taxon>Endopterygota</taxon>
        <taxon>Lepidoptera</taxon>
        <taxon>Glossata</taxon>
        <taxon>Ditrysia</taxon>
        <taxon>Papilionoidea</taxon>
        <taxon>Nymphalidae</taxon>
        <taxon>Satyrinae</taxon>
        <taxon>Satyrini</taxon>
        <taxon>Parargina</taxon>
        <taxon>Pararge</taxon>
    </lineage>
</organism>
<protein>
    <submittedName>
        <fullName evidence="1">Jg13193 protein</fullName>
    </submittedName>
</protein>
<dbReference type="AlphaFoldDB" id="A0A8S4RCU1"/>
<sequence>MTSLHGALCCTLKIMLHWRPPSGATMFLERVVLLRRRNAKETGDKNYIPRLYPLTRDIIKVFYLLQNGNREKKKFTPFIVTHILFRYYFHLCASALRIDKAMGEDKF</sequence>
<dbReference type="Proteomes" id="UP000838756">
    <property type="component" value="Unassembled WGS sequence"/>
</dbReference>
<reference evidence="1" key="1">
    <citation type="submission" date="2022-03" db="EMBL/GenBank/DDBJ databases">
        <authorList>
            <person name="Lindestad O."/>
        </authorList>
    </citation>
    <scope>NUCLEOTIDE SEQUENCE</scope>
</reference>
<accession>A0A8S4RCU1</accession>
<keyword evidence="2" id="KW-1185">Reference proteome</keyword>
<gene>
    <name evidence="1" type="primary">jg13193</name>
    <name evidence="1" type="ORF">PAEG_LOCUS11511</name>
</gene>
<dbReference type="EMBL" id="CAKXAJ010024979">
    <property type="protein sequence ID" value="CAH2233559.1"/>
    <property type="molecule type" value="Genomic_DNA"/>
</dbReference>
<comment type="caution">
    <text evidence="1">The sequence shown here is derived from an EMBL/GenBank/DDBJ whole genome shotgun (WGS) entry which is preliminary data.</text>
</comment>
<evidence type="ECO:0000313" key="1">
    <source>
        <dbReference type="EMBL" id="CAH2233559.1"/>
    </source>
</evidence>
<name>A0A8S4RCU1_9NEOP</name>